<sequence length="145" mass="16081">MTTSTTNKRLVIYEGQQHWLPDTIALDDQLLRDAFTPLCAELANAEIERKDGEPIRIIKKPGRKGISPLESLIAAPEEVNPAVQMCYQLRQHQLMNGIDWRNAEQWAAQIEEAIAAGTVFTQAVNHSLKALTSCKLASNGIPEGF</sequence>
<geneLocation type="plasmid" evidence="1">
    <name>p1</name>
</geneLocation>
<organism evidence="1">
    <name type="scientific">Leptolyngbya sp. NK1-12</name>
    <dbReference type="NCBI Taxonomy" id="2547451"/>
    <lineage>
        <taxon>Bacteria</taxon>
        <taxon>Bacillati</taxon>
        <taxon>Cyanobacteriota</taxon>
        <taxon>Cyanophyceae</taxon>
        <taxon>Leptolyngbyales</taxon>
        <taxon>Leptolyngbyaceae</taxon>
        <taxon>Leptolyngbya group</taxon>
        <taxon>Leptolyngbya</taxon>
    </lineage>
</organism>
<evidence type="ECO:0000313" key="1">
    <source>
        <dbReference type="EMBL" id="WNZ28141.1"/>
    </source>
</evidence>
<dbReference type="EMBL" id="CP053588">
    <property type="protein sequence ID" value="WNZ28141.1"/>
    <property type="molecule type" value="Genomic_DNA"/>
</dbReference>
<keyword evidence="1" id="KW-0614">Plasmid</keyword>
<dbReference type="RefSeq" id="WP_316437175.1">
    <property type="nucleotide sequence ID" value="NZ_CP053588.1"/>
</dbReference>
<protein>
    <submittedName>
        <fullName evidence="1">Uncharacterized protein</fullName>
    </submittedName>
</protein>
<accession>A0AA97ALZ5</accession>
<proteinExistence type="predicted"/>
<gene>
    <name evidence="1" type="ORF">HJG54_35155</name>
</gene>
<reference evidence="1" key="1">
    <citation type="submission" date="2020-05" db="EMBL/GenBank/DDBJ databases">
        <authorList>
            <person name="Zhu T."/>
            <person name="Keshari N."/>
            <person name="Lu X."/>
        </authorList>
    </citation>
    <scope>NUCLEOTIDE SEQUENCE</scope>
    <source>
        <strain evidence="1">NK1-12</strain>
        <plasmid evidence="1">p1</plasmid>
    </source>
</reference>
<name>A0AA97ALZ5_9CYAN</name>
<dbReference type="AlphaFoldDB" id="A0AA97ALZ5"/>